<comment type="caution">
    <text evidence="2">The sequence shown here is derived from an EMBL/GenBank/DDBJ whole genome shotgun (WGS) entry which is preliminary data.</text>
</comment>
<dbReference type="Proteomes" id="UP000177167">
    <property type="component" value="Unassembled WGS sequence"/>
</dbReference>
<reference evidence="2 3" key="1">
    <citation type="journal article" date="2016" name="Nat. Commun.">
        <title>Thousands of microbial genomes shed light on interconnected biogeochemical processes in an aquifer system.</title>
        <authorList>
            <person name="Anantharaman K."/>
            <person name="Brown C.T."/>
            <person name="Hug L.A."/>
            <person name="Sharon I."/>
            <person name="Castelle C.J."/>
            <person name="Probst A.J."/>
            <person name="Thomas B.C."/>
            <person name="Singh A."/>
            <person name="Wilkins M.J."/>
            <person name="Karaoz U."/>
            <person name="Brodie E.L."/>
            <person name="Williams K.H."/>
            <person name="Hubbard S.S."/>
            <person name="Banfield J.F."/>
        </authorList>
    </citation>
    <scope>NUCLEOTIDE SEQUENCE [LARGE SCALE GENOMIC DNA]</scope>
</reference>
<gene>
    <name evidence="2" type="ORF">A3J46_05175</name>
</gene>
<dbReference type="PANTHER" id="PTHR33933:SF1">
    <property type="entry name" value="PROTEIN ADENYLYLTRANSFERASE MNTA-RELATED"/>
    <property type="match status" value="1"/>
</dbReference>
<dbReference type="PANTHER" id="PTHR33933">
    <property type="entry name" value="NUCLEOTIDYLTRANSFERASE"/>
    <property type="match status" value="1"/>
</dbReference>
<dbReference type="EMBL" id="MGJP01000044">
    <property type="protein sequence ID" value="OGN09116.1"/>
    <property type="molecule type" value="Genomic_DNA"/>
</dbReference>
<dbReference type="Pfam" id="PF18765">
    <property type="entry name" value="Polbeta"/>
    <property type="match status" value="1"/>
</dbReference>
<evidence type="ECO:0000313" key="3">
    <source>
        <dbReference type="Proteomes" id="UP000177167"/>
    </source>
</evidence>
<name>A0A1F8FA31_9BACT</name>
<accession>A0A1F8FA31</accession>
<dbReference type="AlphaFoldDB" id="A0A1F8FA31"/>
<dbReference type="InterPro" id="IPR052548">
    <property type="entry name" value="Type_VII_TA_antitoxin"/>
</dbReference>
<dbReference type="CDD" id="cd05403">
    <property type="entry name" value="NT_KNTase_like"/>
    <property type="match status" value="1"/>
</dbReference>
<dbReference type="InterPro" id="IPR041633">
    <property type="entry name" value="Polbeta"/>
</dbReference>
<evidence type="ECO:0000259" key="1">
    <source>
        <dbReference type="Pfam" id="PF18765"/>
    </source>
</evidence>
<proteinExistence type="predicted"/>
<dbReference type="SUPFAM" id="SSF81301">
    <property type="entry name" value="Nucleotidyltransferase"/>
    <property type="match status" value="1"/>
</dbReference>
<protein>
    <recommendedName>
        <fullName evidence="1">Polymerase beta nucleotidyltransferase domain-containing protein</fullName>
    </recommendedName>
</protein>
<organism evidence="2 3">
    <name type="scientific">Candidatus Yanofskybacteria bacterium RIFCSPHIGHO2_02_FULL_41_11</name>
    <dbReference type="NCBI Taxonomy" id="1802675"/>
    <lineage>
        <taxon>Bacteria</taxon>
        <taxon>Candidatus Yanofskyibacteriota</taxon>
    </lineage>
</organism>
<sequence length="105" mass="12493">MVEQDIQKITDTIIEKFKPERIMLFGSRAWGSPNKDSDIDLFIVKDDRKKNTREMAIDLERILSDRDIPLDILVYKPEQITKRLAVNDQFIAKIWRDGKILYERQ</sequence>
<evidence type="ECO:0000313" key="2">
    <source>
        <dbReference type="EMBL" id="OGN09116.1"/>
    </source>
</evidence>
<dbReference type="InterPro" id="IPR043519">
    <property type="entry name" value="NT_sf"/>
</dbReference>
<feature type="domain" description="Polymerase beta nucleotidyltransferase" evidence="1">
    <location>
        <begin position="7"/>
        <end position="104"/>
    </location>
</feature>
<dbReference type="Gene3D" id="3.30.460.10">
    <property type="entry name" value="Beta Polymerase, domain 2"/>
    <property type="match status" value="1"/>
</dbReference>